<protein>
    <recommendedName>
        <fullName evidence="7">Major facilitator superfamily (MFS) profile domain-containing protein</fullName>
    </recommendedName>
</protein>
<dbReference type="FunFam" id="1.20.1250.20:FF:000011">
    <property type="entry name" value="MFS multidrug transporter, putative"/>
    <property type="match status" value="1"/>
</dbReference>
<feature type="transmembrane region" description="Helical" evidence="6">
    <location>
        <begin position="266"/>
        <end position="286"/>
    </location>
</feature>
<dbReference type="Gene3D" id="1.20.1250.20">
    <property type="entry name" value="MFS general substrate transporter like domains"/>
    <property type="match status" value="1"/>
</dbReference>
<feature type="compositionally biased region" description="Low complexity" evidence="5">
    <location>
        <begin position="63"/>
        <end position="72"/>
    </location>
</feature>
<feature type="transmembrane region" description="Helical" evidence="6">
    <location>
        <begin position="353"/>
        <end position="375"/>
    </location>
</feature>
<dbReference type="AlphaFoldDB" id="A0A5E8CBA3"/>
<feature type="domain" description="Major facilitator superfamily (MFS) profile" evidence="7">
    <location>
        <begin position="200"/>
        <end position="632"/>
    </location>
</feature>
<evidence type="ECO:0000256" key="2">
    <source>
        <dbReference type="ARBA" id="ARBA00022692"/>
    </source>
</evidence>
<dbReference type="Pfam" id="PF07690">
    <property type="entry name" value="MFS_1"/>
    <property type="match status" value="1"/>
</dbReference>
<dbReference type="EMBL" id="CABVLU010000005">
    <property type="protein sequence ID" value="VVT58596.1"/>
    <property type="molecule type" value="Genomic_DNA"/>
</dbReference>
<evidence type="ECO:0000256" key="6">
    <source>
        <dbReference type="SAM" id="Phobius"/>
    </source>
</evidence>
<dbReference type="GO" id="GO:0016020">
    <property type="term" value="C:membrane"/>
    <property type="evidence" value="ECO:0007669"/>
    <property type="project" value="UniProtKB-SubCell"/>
</dbReference>
<dbReference type="GeneID" id="43585099"/>
<feature type="transmembrane region" description="Helical" evidence="6">
    <location>
        <begin position="326"/>
        <end position="347"/>
    </location>
</feature>
<feature type="region of interest" description="Disordered" evidence="5">
    <location>
        <begin position="1"/>
        <end position="98"/>
    </location>
</feature>
<evidence type="ECO:0000313" key="9">
    <source>
        <dbReference type="Proteomes" id="UP000398389"/>
    </source>
</evidence>
<dbReference type="InterPro" id="IPR005829">
    <property type="entry name" value="Sugar_transporter_CS"/>
</dbReference>
<dbReference type="Proteomes" id="UP000398389">
    <property type="component" value="Unassembled WGS sequence"/>
</dbReference>
<dbReference type="SUPFAM" id="SSF103473">
    <property type="entry name" value="MFS general substrate transporter"/>
    <property type="match status" value="1"/>
</dbReference>
<dbReference type="InterPro" id="IPR036259">
    <property type="entry name" value="MFS_trans_sf"/>
</dbReference>
<feature type="transmembrane region" description="Helical" evidence="6">
    <location>
        <begin position="580"/>
        <end position="597"/>
    </location>
</feature>
<keyword evidence="3 6" id="KW-1133">Transmembrane helix</keyword>
<evidence type="ECO:0000313" key="8">
    <source>
        <dbReference type="EMBL" id="VVT58596.1"/>
    </source>
</evidence>
<feature type="transmembrane region" description="Helical" evidence="6">
    <location>
        <begin position="239"/>
        <end position="259"/>
    </location>
</feature>
<proteinExistence type="predicted"/>
<keyword evidence="4 6" id="KW-0472">Membrane</keyword>
<keyword evidence="2 6" id="KW-0812">Transmembrane</keyword>
<feature type="transmembrane region" description="Helical" evidence="6">
    <location>
        <begin position="463"/>
        <end position="490"/>
    </location>
</feature>
<organism evidence="8 9">
    <name type="scientific">Magnusiomyces paraingens</name>
    <dbReference type="NCBI Taxonomy" id="2606893"/>
    <lineage>
        <taxon>Eukaryota</taxon>
        <taxon>Fungi</taxon>
        <taxon>Dikarya</taxon>
        <taxon>Ascomycota</taxon>
        <taxon>Saccharomycotina</taxon>
        <taxon>Dipodascomycetes</taxon>
        <taxon>Dipodascales</taxon>
        <taxon>Dipodascaceae</taxon>
        <taxon>Magnusiomyces</taxon>
    </lineage>
</organism>
<dbReference type="CDD" id="cd17323">
    <property type="entry name" value="MFS_Tpo1_MDR_like"/>
    <property type="match status" value="1"/>
</dbReference>
<dbReference type="PANTHER" id="PTHR23502:SF60">
    <property type="entry name" value="MAJOR FACILITATOR SUPERFAMILY (MFS) PROFILE DOMAIN-CONTAINING PROTEIN-RELATED"/>
    <property type="match status" value="1"/>
</dbReference>
<dbReference type="GO" id="GO:0042908">
    <property type="term" value="P:xenobiotic transport"/>
    <property type="evidence" value="ECO:0007669"/>
    <property type="project" value="UniProtKB-ARBA"/>
</dbReference>
<evidence type="ECO:0000256" key="5">
    <source>
        <dbReference type="SAM" id="MobiDB-lite"/>
    </source>
</evidence>
<feature type="transmembrane region" description="Helical" evidence="6">
    <location>
        <begin position="536"/>
        <end position="559"/>
    </location>
</feature>
<gene>
    <name evidence="8" type="ORF">SAPINGB_P006288</name>
</gene>
<feature type="transmembrane region" description="Helical" evidence="6">
    <location>
        <begin position="603"/>
        <end position="628"/>
    </location>
</feature>
<evidence type="ECO:0000256" key="1">
    <source>
        <dbReference type="ARBA" id="ARBA00004141"/>
    </source>
</evidence>
<dbReference type="PROSITE" id="PS50850">
    <property type="entry name" value="MFS"/>
    <property type="match status" value="1"/>
</dbReference>
<feature type="compositionally biased region" description="Low complexity" evidence="5">
    <location>
        <begin position="104"/>
        <end position="115"/>
    </location>
</feature>
<dbReference type="GO" id="GO:0140115">
    <property type="term" value="P:export across plasma membrane"/>
    <property type="evidence" value="ECO:0007669"/>
    <property type="project" value="UniProtKB-ARBA"/>
</dbReference>
<reference evidence="8 9" key="1">
    <citation type="submission" date="2019-09" db="EMBL/GenBank/DDBJ databases">
        <authorList>
            <person name="Brejova B."/>
        </authorList>
    </citation>
    <scope>NUCLEOTIDE SEQUENCE [LARGE SCALE GENOMIC DNA]</scope>
</reference>
<dbReference type="OrthoDB" id="3936150at2759"/>
<feature type="region of interest" description="Disordered" evidence="5">
    <location>
        <begin position="104"/>
        <end position="123"/>
    </location>
</feature>
<evidence type="ECO:0000256" key="3">
    <source>
        <dbReference type="ARBA" id="ARBA00022989"/>
    </source>
</evidence>
<dbReference type="InterPro" id="IPR011701">
    <property type="entry name" value="MFS"/>
</dbReference>
<comment type="subcellular location">
    <subcellularLocation>
        <location evidence="1">Membrane</location>
        <topology evidence="1">Multi-pass membrane protein</topology>
    </subcellularLocation>
</comment>
<dbReference type="GO" id="GO:0022857">
    <property type="term" value="F:transmembrane transporter activity"/>
    <property type="evidence" value="ECO:0007669"/>
    <property type="project" value="InterPro"/>
</dbReference>
<dbReference type="PANTHER" id="PTHR23502">
    <property type="entry name" value="MAJOR FACILITATOR SUPERFAMILY"/>
    <property type="match status" value="1"/>
</dbReference>
<dbReference type="PROSITE" id="PS00216">
    <property type="entry name" value="SUGAR_TRANSPORT_1"/>
    <property type="match status" value="1"/>
</dbReference>
<feature type="transmembrane region" description="Helical" evidence="6">
    <location>
        <begin position="435"/>
        <end position="457"/>
    </location>
</feature>
<dbReference type="InterPro" id="IPR020846">
    <property type="entry name" value="MFS_dom"/>
</dbReference>
<evidence type="ECO:0000259" key="7">
    <source>
        <dbReference type="PROSITE" id="PS50850"/>
    </source>
</evidence>
<keyword evidence="9" id="KW-1185">Reference proteome</keyword>
<feature type="compositionally biased region" description="Acidic residues" evidence="5">
    <location>
        <begin position="79"/>
        <end position="90"/>
    </location>
</feature>
<feature type="transmembrane region" description="Helical" evidence="6">
    <location>
        <begin position="198"/>
        <end position="219"/>
    </location>
</feature>
<sequence>MSSSSENLPASPAAINRTESHSSSSSDPISEPTPLQFEHLTPVPDASPAGSIHKKNYFDEKPTTTTTTTTPPANFSSSDTDDEKREDDDDDYHRFRAGTLSPALSRASYRSSRSGYSKRDIYGDTPDEQIALERAKTIEQVVSRVTTHRHIDDVVPEETENGLPDDGEQFVDIDPELVTWEGDDDPENPRNWPKKKKWVTTIIVAVYTFISPLASSIIAPAVTNMSENLHVTKDIEKSLTVSIFVLAWAICPLFVAPLSEVFGRRVVLNIAIVLMTIFNMACALSQNIAQLLVFRFLAGCAGAPPLSIGAGTMADLFNDRERNTALALYAVGPTVGPVVAPIISGFIAENTTWRWVLWVLTIFNGVIAVLGCIFYRETYAPVLLQWKAARLRKETGNEHLHTVFEITKEPFLKQLYTAVTRPLRLLMMHPVVQGLGLYMAFVYGFMYLMLVTFPALWTEKYGFSLGIAGLMYLSLGIGFCLGLWFWAWIIQWAYLKLTERNGGVAKPEYRIPMAPLSGVCLGIGLLWYGWSAQAQIMWLMPCIGTGIFAFGIVAVFQCIQNYLIDMNPRFSASSMASAQVFRSFLGFGFPLFGKAMYDKLGYGWANTISGLLCFVLGIPFPIFVYIYGERLRNWANKKFT</sequence>
<dbReference type="RefSeq" id="XP_031856890.1">
    <property type="nucleotide sequence ID" value="XM_032000999.1"/>
</dbReference>
<feature type="transmembrane region" description="Helical" evidence="6">
    <location>
        <begin position="292"/>
        <end position="314"/>
    </location>
</feature>
<name>A0A5E8CBA3_9ASCO</name>
<evidence type="ECO:0000256" key="4">
    <source>
        <dbReference type="ARBA" id="ARBA00023136"/>
    </source>
</evidence>
<feature type="transmembrane region" description="Helical" evidence="6">
    <location>
        <begin position="511"/>
        <end position="530"/>
    </location>
</feature>
<accession>A0A5E8CBA3</accession>